<name>A0A9W6YQ36_9STRA</name>
<gene>
    <name evidence="2" type="ORF">Pfra01_003044600</name>
</gene>
<proteinExistence type="predicted"/>
<dbReference type="AlphaFoldDB" id="A0A9W6YQ36"/>
<sequence>MEAEADISGNDSDATVVLEYVEGGDVEANAAISNEPSCSDENVTSIVEAGSGHGSEGSLDFGSDSEEVSRPSDFVPTSKPTYTSIGFYDSLGQADQALRGFNSFVYTYQTYLYLSWGRYTSAVLMLDVVIASNLLCIG</sequence>
<dbReference type="OrthoDB" id="128883at2759"/>
<protein>
    <submittedName>
        <fullName evidence="2">Unnamed protein product</fullName>
    </submittedName>
</protein>
<dbReference type="EMBL" id="BSXT01019152">
    <property type="protein sequence ID" value="GMG17918.1"/>
    <property type="molecule type" value="Genomic_DNA"/>
</dbReference>
<accession>A0A9W6YQ36</accession>
<comment type="caution">
    <text evidence="2">The sequence shown here is derived from an EMBL/GenBank/DDBJ whole genome shotgun (WGS) entry which is preliminary data.</text>
</comment>
<evidence type="ECO:0000313" key="3">
    <source>
        <dbReference type="Proteomes" id="UP001165121"/>
    </source>
</evidence>
<reference evidence="2" key="1">
    <citation type="submission" date="2023-04" db="EMBL/GenBank/DDBJ databases">
        <title>Phytophthora fragariaefolia NBRC 109709.</title>
        <authorList>
            <person name="Ichikawa N."/>
            <person name="Sato H."/>
            <person name="Tonouchi N."/>
        </authorList>
    </citation>
    <scope>NUCLEOTIDE SEQUENCE</scope>
    <source>
        <strain evidence="2">NBRC 109709</strain>
    </source>
</reference>
<dbReference type="Proteomes" id="UP001165121">
    <property type="component" value="Unassembled WGS sequence"/>
</dbReference>
<evidence type="ECO:0000313" key="2">
    <source>
        <dbReference type="EMBL" id="GMG17918.1"/>
    </source>
</evidence>
<feature type="region of interest" description="Disordered" evidence="1">
    <location>
        <begin position="47"/>
        <end position="77"/>
    </location>
</feature>
<keyword evidence="3" id="KW-1185">Reference proteome</keyword>
<evidence type="ECO:0000256" key="1">
    <source>
        <dbReference type="SAM" id="MobiDB-lite"/>
    </source>
</evidence>
<organism evidence="2 3">
    <name type="scientific">Phytophthora fragariaefolia</name>
    <dbReference type="NCBI Taxonomy" id="1490495"/>
    <lineage>
        <taxon>Eukaryota</taxon>
        <taxon>Sar</taxon>
        <taxon>Stramenopiles</taxon>
        <taxon>Oomycota</taxon>
        <taxon>Peronosporomycetes</taxon>
        <taxon>Peronosporales</taxon>
        <taxon>Peronosporaceae</taxon>
        <taxon>Phytophthora</taxon>
    </lineage>
</organism>